<name>B8GFG0_METPE</name>
<dbReference type="InterPro" id="IPR038475">
    <property type="entry name" value="RecG_C_sf"/>
</dbReference>
<evidence type="ECO:0000259" key="1">
    <source>
        <dbReference type="Pfam" id="PF04326"/>
    </source>
</evidence>
<dbReference type="InterPro" id="IPR036388">
    <property type="entry name" value="WH-like_DNA-bd_sf"/>
</dbReference>
<evidence type="ECO:0000313" key="3">
    <source>
        <dbReference type="Proteomes" id="UP000002457"/>
    </source>
</evidence>
<dbReference type="InterPro" id="IPR038461">
    <property type="entry name" value="Schlafen_AlbA_2_dom_sf"/>
</dbReference>
<dbReference type="PANTHER" id="PTHR30595:SF6">
    <property type="entry name" value="SCHLAFEN ALBA-2 DOMAIN-CONTAINING PROTEIN"/>
    <property type="match status" value="1"/>
</dbReference>
<dbReference type="KEGG" id="mpl:Mpal_0637"/>
<dbReference type="InterPro" id="IPR007421">
    <property type="entry name" value="Schlafen_AlbA_2_dom"/>
</dbReference>
<dbReference type="Gene3D" id="3.30.565.60">
    <property type="match status" value="1"/>
</dbReference>
<dbReference type="Proteomes" id="UP000002457">
    <property type="component" value="Chromosome"/>
</dbReference>
<dbReference type="EMBL" id="CP001338">
    <property type="protein sequence ID" value="ACL16008.1"/>
    <property type="molecule type" value="Genomic_DNA"/>
</dbReference>
<dbReference type="PANTHER" id="PTHR30595">
    <property type="entry name" value="GLPR-RELATED TRANSCRIPTIONAL REPRESSOR"/>
    <property type="match status" value="1"/>
</dbReference>
<feature type="domain" description="Schlafen AlbA-2" evidence="1">
    <location>
        <begin position="13"/>
        <end position="118"/>
    </location>
</feature>
<dbReference type="Gene3D" id="3.30.950.30">
    <property type="entry name" value="Schlafen, AAA domain"/>
    <property type="match status" value="1"/>
</dbReference>
<dbReference type="AlphaFoldDB" id="B8GFG0"/>
<gene>
    <name evidence="2" type="ordered locus">Mpal_0637</name>
</gene>
<dbReference type="GeneID" id="7270224"/>
<dbReference type="eggNOG" id="arCOG03296">
    <property type="taxonomic scope" value="Archaea"/>
</dbReference>
<dbReference type="OrthoDB" id="114576at2157"/>
<organism evidence="2 3">
    <name type="scientific">Methanosphaerula palustris (strain ATCC BAA-1556 / DSM 19958 / E1-9c)</name>
    <dbReference type="NCBI Taxonomy" id="521011"/>
    <lineage>
        <taxon>Archaea</taxon>
        <taxon>Methanobacteriati</taxon>
        <taxon>Methanobacteriota</taxon>
        <taxon>Stenosarchaea group</taxon>
        <taxon>Methanomicrobia</taxon>
        <taxon>Methanomicrobiales</taxon>
        <taxon>Methanoregulaceae</taxon>
        <taxon>Methanosphaerula</taxon>
    </lineage>
</organism>
<dbReference type="HOGENOM" id="CLU_024970_3_0_2"/>
<accession>B8GFG0</accession>
<dbReference type="STRING" id="521011.Mpal_0637"/>
<dbReference type="Pfam" id="PF04326">
    <property type="entry name" value="SLFN_AlbA_2"/>
    <property type="match status" value="1"/>
</dbReference>
<protein>
    <submittedName>
        <fullName evidence="2">Putative transcriptional regulator</fullName>
    </submittedName>
</protein>
<evidence type="ECO:0000313" key="2">
    <source>
        <dbReference type="EMBL" id="ACL16008.1"/>
    </source>
</evidence>
<proteinExistence type="predicted"/>
<keyword evidence="3" id="KW-1185">Reference proteome</keyword>
<dbReference type="RefSeq" id="WP_012617327.1">
    <property type="nucleotide sequence ID" value="NC_011832.1"/>
</dbReference>
<sequence>MTLKIEDLLAGIEGTTVEFKEIPNNKFYRTIAAFANTRGGTVLLGVSDAKVPVGFSCTDGAINKLSDTIVNKLQVHPTITPITINGREIVRIDVRTSRTPIAYEGRYPTRVGNTTRDMLAEDLRSFFLSSVEWDGLTNDISLSEIDEPTVRVFLAQARAKGRLDVVDPQEPVESVLRRLGLFRDGQLTNAAVLLFGKEPQQSFIGAVTRIGRFRKETIITGDRLIAGNLFNQLAKGEEAILEFINVQYDLSEEAMRESFVRKEIWDYPLPAMREALLNALVHRDYLHQNEQTTIKVYDDRIRFSNAGGLPWGVTVEELLAEPRSVPRNPLIAHVLYLAGLVERFGSGMERIVAVLQEAGLPAPEFKSSAAGFSLVMRKDPFSEKVLKKKGLSERQIMVILSIRETGRITTAEYRQLVGGTRKATNRDLRELTASGVLYEAGVHGKSIQYRLRNNGA</sequence>
<dbReference type="Gene3D" id="1.10.10.10">
    <property type="entry name" value="Winged helix-like DNA-binding domain superfamily/Winged helix DNA-binding domain"/>
    <property type="match status" value="1"/>
</dbReference>
<dbReference type="Pfam" id="PF13749">
    <property type="entry name" value="HATPase_c_4"/>
    <property type="match status" value="1"/>
</dbReference>
<reference evidence="2 3" key="1">
    <citation type="journal article" date="2015" name="Genome Announc.">
        <title>Complete Genome Sequence of Methanosphaerula palustris E1-9CT, a Hydrogenotrophic Methanogen Isolated from a Minerotrophic Fen Peatland.</title>
        <authorList>
            <person name="Cadillo-Quiroz H."/>
            <person name="Browne P."/>
            <person name="Kyrpides N."/>
            <person name="Woyke T."/>
            <person name="Goodwin L."/>
            <person name="Detter C."/>
            <person name="Yavitt J.B."/>
            <person name="Zinder S.H."/>
        </authorList>
    </citation>
    <scope>NUCLEOTIDE SEQUENCE [LARGE SCALE GENOMIC DNA]</scope>
    <source>
        <strain evidence="3">ATCC BAA-1556 / DSM 19958 / E1-9c</strain>
    </source>
</reference>